<evidence type="ECO:0000313" key="1">
    <source>
        <dbReference type="EMBL" id="AZA89442.1"/>
    </source>
</evidence>
<accession>A0AAD0YIB1</accession>
<protein>
    <submittedName>
        <fullName evidence="1">Uncharacterized protein</fullName>
    </submittedName>
</protein>
<reference evidence="1 2" key="1">
    <citation type="submission" date="2018-11" db="EMBL/GenBank/DDBJ databases">
        <title>Proposal to divide the Flavobacteriaceae and reorganize its genera based on Amino Acid Identity values calculated from whole genome sequences.</title>
        <authorList>
            <person name="Nicholson A.C."/>
            <person name="Gulvik C.A."/>
            <person name="Whitney A.M."/>
            <person name="Humrighouse B.W."/>
            <person name="Bell M."/>
            <person name="Holmes B."/>
            <person name="Steigerwalt A.G."/>
            <person name="Villarma A."/>
            <person name="Sheth M."/>
            <person name="Batra D."/>
            <person name="Pryor J."/>
            <person name="Bernardet J.-F."/>
            <person name="Hugo C."/>
            <person name="Kampfer P."/>
            <person name="Newman J."/>
            <person name="McQuiston J.R."/>
        </authorList>
    </citation>
    <scope>NUCLEOTIDE SEQUENCE [LARGE SCALE GENOMIC DNA]</scope>
    <source>
        <strain evidence="1 2">G0041</strain>
    </source>
</reference>
<dbReference type="RefSeq" id="WP_123855920.1">
    <property type="nucleotide sequence ID" value="NZ_CP033923.1"/>
</dbReference>
<evidence type="ECO:0000313" key="2">
    <source>
        <dbReference type="Proteomes" id="UP000278288"/>
    </source>
</evidence>
<dbReference type="EMBL" id="CP033923">
    <property type="protein sequence ID" value="AZA89442.1"/>
    <property type="molecule type" value="Genomic_DNA"/>
</dbReference>
<dbReference type="Proteomes" id="UP000278288">
    <property type="component" value="Chromosome"/>
</dbReference>
<organism evidence="1 2">
    <name type="scientific">Chryseobacterium nakagawai</name>
    <dbReference type="NCBI Taxonomy" id="1241982"/>
    <lineage>
        <taxon>Bacteria</taxon>
        <taxon>Pseudomonadati</taxon>
        <taxon>Bacteroidota</taxon>
        <taxon>Flavobacteriia</taxon>
        <taxon>Flavobacteriales</taxon>
        <taxon>Weeksellaceae</taxon>
        <taxon>Chryseobacterium group</taxon>
        <taxon>Chryseobacterium</taxon>
    </lineage>
</organism>
<name>A0AAD0YIB1_CHRNA</name>
<gene>
    <name evidence="1" type="ORF">EG343_01760</name>
</gene>
<proteinExistence type="predicted"/>
<keyword evidence="2" id="KW-1185">Reference proteome</keyword>
<dbReference type="KEGG" id="cnk:EG343_01760"/>
<dbReference type="AlphaFoldDB" id="A0AAD0YIB1"/>
<sequence length="76" mass="9007">MALKRLNNKIILVFSLFISTVFFSQMKMIDINGKKLIINSKTENRNFIKIFDDDKFSVFYVINRRDFNLKKGLRVG</sequence>